<dbReference type="Proteomes" id="UP001597073">
    <property type="component" value="Unassembled WGS sequence"/>
</dbReference>
<evidence type="ECO:0000313" key="2">
    <source>
        <dbReference type="EMBL" id="MFD0764095.1"/>
    </source>
</evidence>
<reference evidence="3" key="1">
    <citation type="journal article" date="2019" name="Int. J. Syst. Evol. Microbiol.">
        <title>The Global Catalogue of Microorganisms (GCM) 10K type strain sequencing project: providing services to taxonomists for standard genome sequencing and annotation.</title>
        <authorList>
            <consortium name="The Broad Institute Genomics Platform"/>
            <consortium name="The Broad Institute Genome Sequencing Center for Infectious Disease"/>
            <person name="Wu L."/>
            <person name="Ma J."/>
        </authorList>
    </citation>
    <scope>NUCLEOTIDE SEQUENCE [LARGE SCALE GENOMIC DNA]</scope>
    <source>
        <strain evidence="3">CCUG 60742</strain>
    </source>
</reference>
<dbReference type="EMBL" id="JBHTIA010000003">
    <property type="protein sequence ID" value="MFD0764095.1"/>
    <property type="molecule type" value="Genomic_DNA"/>
</dbReference>
<keyword evidence="1" id="KW-0812">Transmembrane</keyword>
<keyword evidence="3" id="KW-1185">Reference proteome</keyword>
<protein>
    <submittedName>
        <fullName evidence="2">Helix-hairpin-helix domain-containing protein</fullName>
    </submittedName>
</protein>
<gene>
    <name evidence="2" type="ORF">ACFQZI_04485</name>
</gene>
<dbReference type="SUPFAM" id="SSF47781">
    <property type="entry name" value="RuvA domain 2-like"/>
    <property type="match status" value="3"/>
</dbReference>
<sequence length="277" mass="31620">MKAQFKNYLSLTKKEWNGMVVLLVLIAVVLVAPYIYQWYHKDNTINVTAFNADIAALDEANPPLSKDFKSPKTVLYKFNPNTISTDDWQRLGLTAKQAAIIKNYTTKGGRFRKAEDLQKIYGLTKVDYARLAPFIIIPEEKAKPNIVVELNSADSAKLTSIDGIGGAFAKRIIYYRERLGGFISKEQLKEVFGIDDLKYDEIKGQVKVDANRIRKININAITFDKLRLMPYLNYKQVNAIIEYRNQHGDYASIDDLQNIAIIDADILRKIGPYLIYK</sequence>
<organism evidence="2 3">
    <name type="scientific">Mucilaginibacter lutimaris</name>
    <dbReference type="NCBI Taxonomy" id="931629"/>
    <lineage>
        <taxon>Bacteria</taxon>
        <taxon>Pseudomonadati</taxon>
        <taxon>Bacteroidota</taxon>
        <taxon>Sphingobacteriia</taxon>
        <taxon>Sphingobacteriales</taxon>
        <taxon>Sphingobacteriaceae</taxon>
        <taxon>Mucilaginibacter</taxon>
    </lineage>
</organism>
<dbReference type="Pfam" id="PF12836">
    <property type="entry name" value="HHH_3"/>
    <property type="match status" value="3"/>
</dbReference>
<proteinExistence type="predicted"/>
<dbReference type="InterPro" id="IPR051675">
    <property type="entry name" value="Endo/Exo/Phosphatase_dom_1"/>
</dbReference>
<keyword evidence="1" id="KW-0472">Membrane</keyword>
<dbReference type="RefSeq" id="WP_377138961.1">
    <property type="nucleotide sequence ID" value="NZ_JBHTIA010000003.1"/>
</dbReference>
<dbReference type="Gene3D" id="1.10.150.280">
    <property type="entry name" value="AF1531-like domain"/>
    <property type="match status" value="2"/>
</dbReference>
<dbReference type="PANTHER" id="PTHR21180:SF32">
    <property type="entry name" value="ENDONUCLEASE_EXONUCLEASE_PHOSPHATASE FAMILY DOMAIN-CONTAINING PROTEIN 1"/>
    <property type="match status" value="1"/>
</dbReference>
<dbReference type="InterPro" id="IPR010994">
    <property type="entry name" value="RuvA_2-like"/>
</dbReference>
<name>A0ABW2ZD34_9SPHI</name>
<evidence type="ECO:0000256" key="1">
    <source>
        <dbReference type="SAM" id="Phobius"/>
    </source>
</evidence>
<dbReference type="PANTHER" id="PTHR21180">
    <property type="entry name" value="ENDONUCLEASE/EXONUCLEASE/PHOSPHATASE FAMILY DOMAIN-CONTAINING PROTEIN 1"/>
    <property type="match status" value="1"/>
</dbReference>
<evidence type="ECO:0000313" key="3">
    <source>
        <dbReference type="Proteomes" id="UP001597073"/>
    </source>
</evidence>
<feature type="transmembrane region" description="Helical" evidence="1">
    <location>
        <begin position="20"/>
        <end position="39"/>
    </location>
</feature>
<keyword evidence="1" id="KW-1133">Transmembrane helix</keyword>
<accession>A0ABW2ZD34</accession>
<comment type="caution">
    <text evidence="2">The sequence shown here is derived from an EMBL/GenBank/DDBJ whole genome shotgun (WGS) entry which is preliminary data.</text>
</comment>